<sequence>MKKIHRGDDGYTDIFGLRLPKDSPVIEFIGELDEFVSLIGLVKAILRKDAKFLDIANNLTEIQKKLMHIASYIAKGGTLKAVSPIAYNDIINLERDINNLWSNISENRFVIPGATEESALIHLLRTICRRVERRAVKLLRDRIIDPLTYAYLNRLSDWLYIIALYINKIKEIEEEYLIERS</sequence>
<proteinExistence type="predicted"/>
<gene>
    <name evidence="5" type="ORF">ENL47_00785</name>
</gene>
<keyword evidence="3" id="KW-0067">ATP-binding</keyword>
<dbReference type="PANTHER" id="PTHR12213">
    <property type="entry name" value="CORRINOID ADENOSYLTRANSFERASE"/>
    <property type="match status" value="1"/>
</dbReference>
<keyword evidence="1 5" id="KW-0808">Transferase</keyword>
<dbReference type="InterPro" id="IPR029499">
    <property type="entry name" value="PduO-typ"/>
</dbReference>
<organism evidence="5">
    <name type="scientific">Ignisphaera aggregans</name>
    <dbReference type="NCBI Taxonomy" id="334771"/>
    <lineage>
        <taxon>Archaea</taxon>
        <taxon>Thermoproteota</taxon>
        <taxon>Thermoprotei</taxon>
        <taxon>Desulfurococcales</taxon>
        <taxon>Desulfurococcaceae</taxon>
        <taxon>Ignisphaera</taxon>
    </lineage>
</organism>
<name>A0A7C5US56_9CREN</name>
<evidence type="ECO:0000313" key="5">
    <source>
        <dbReference type="EMBL" id="HHR95385.1"/>
    </source>
</evidence>
<dbReference type="Gene3D" id="1.20.1200.10">
    <property type="entry name" value="Cobalamin adenosyltransferase-like"/>
    <property type="match status" value="1"/>
</dbReference>
<dbReference type="PANTHER" id="PTHR12213:SF0">
    <property type="entry name" value="CORRINOID ADENOSYLTRANSFERASE MMAB"/>
    <property type="match status" value="1"/>
</dbReference>
<dbReference type="NCBIfam" id="TIGR00636">
    <property type="entry name" value="PduO_Nterm"/>
    <property type="match status" value="1"/>
</dbReference>
<dbReference type="EC" id="2.5.1.17" evidence="5"/>
<evidence type="ECO:0000259" key="4">
    <source>
        <dbReference type="Pfam" id="PF01923"/>
    </source>
</evidence>
<evidence type="ECO:0000256" key="3">
    <source>
        <dbReference type="ARBA" id="ARBA00022840"/>
    </source>
</evidence>
<keyword evidence="2" id="KW-0547">Nucleotide-binding</keyword>
<protein>
    <submittedName>
        <fullName evidence="5">Cob(I)yrinic acid a,c-diamide adenosyltransferase</fullName>
        <ecNumber evidence="5">2.5.1.17</ecNumber>
    </submittedName>
</protein>
<dbReference type="AlphaFoldDB" id="A0A7C5US56"/>
<evidence type="ECO:0000256" key="2">
    <source>
        <dbReference type="ARBA" id="ARBA00022741"/>
    </source>
</evidence>
<dbReference type="EMBL" id="DRUB01000018">
    <property type="protein sequence ID" value="HHR95385.1"/>
    <property type="molecule type" value="Genomic_DNA"/>
</dbReference>
<dbReference type="InterPro" id="IPR016030">
    <property type="entry name" value="CblAdoTrfase-like"/>
</dbReference>
<reference evidence="5" key="1">
    <citation type="journal article" date="2020" name="mSystems">
        <title>Genome- and Community-Level Interaction Insights into Carbon Utilization and Element Cycling Functions of Hydrothermarchaeota in Hydrothermal Sediment.</title>
        <authorList>
            <person name="Zhou Z."/>
            <person name="Liu Y."/>
            <person name="Xu W."/>
            <person name="Pan J."/>
            <person name="Luo Z.H."/>
            <person name="Li M."/>
        </authorList>
    </citation>
    <scope>NUCLEOTIDE SEQUENCE [LARGE SCALE GENOMIC DNA]</scope>
    <source>
        <strain evidence="5">SpSt-1</strain>
    </source>
</reference>
<dbReference type="GO" id="GO:0005524">
    <property type="term" value="F:ATP binding"/>
    <property type="evidence" value="ECO:0007669"/>
    <property type="project" value="UniProtKB-KW"/>
</dbReference>
<dbReference type="Pfam" id="PF01923">
    <property type="entry name" value="Cob_adeno_trans"/>
    <property type="match status" value="1"/>
</dbReference>
<comment type="caution">
    <text evidence="5">The sequence shown here is derived from an EMBL/GenBank/DDBJ whole genome shotgun (WGS) entry which is preliminary data.</text>
</comment>
<feature type="domain" description="Cobalamin adenosyltransferase-like" evidence="4">
    <location>
        <begin position="5"/>
        <end position="165"/>
    </location>
</feature>
<accession>A0A7C5US56</accession>
<evidence type="ECO:0000256" key="1">
    <source>
        <dbReference type="ARBA" id="ARBA00022679"/>
    </source>
</evidence>
<dbReference type="InterPro" id="IPR036451">
    <property type="entry name" value="CblAdoTrfase-like_sf"/>
</dbReference>
<dbReference type="GO" id="GO:0008817">
    <property type="term" value="F:corrinoid adenosyltransferase activity"/>
    <property type="evidence" value="ECO:0007669"/>
    <property type="project" value="UniProtKB-EC"/>
</dbReference>
<dbReference type="SUPFAM" id="SSF89028">
    <property type="entry name" value="Cobalamin adenosyltransferase-like"/>
    <property type="match status" value="1"/>
</dbReference>